<name>A0ABS8YLF9_9BACL</name>
<accession>A0ABS8YLF9</accession>
<protein>
    <submittedName>
        <fullName evidence="2">Aminoglycoside phosphotransferase family protein</fullName>
    </submittedName>
</protein>
<comment type="caution">
    <text evidence="2">The sequence shown here is derived from an EMBL/GenBank/DDBJ whole genome shotgun (WGS) entry which is preliminary data.</text>
</comment>
<dbReference type="EMBL" id="JAJNBZ010000015">
    <property type="protein sequence ID" value="MCE5171171.1"/>
    <property type="molecule type" value="Genomic_DNA"/>
</dbReference>
<dbReference type="InterPro" id="IPR002575">
    <property type="entry name" value="Aminoglycoside_PTrfase"/>
</dbReference>
<evidence type="ECO:0000259" key="1">
    <source>
        <dbReference type="Pfam" id="PF01636"/>
    </source>
</evidence>
<evidence type="ECO:0000313" key="3">
    <source>
        <dbReference type="Proteomes" id="UP001199916"/>
    </source>
</evidence>
<reference evidence="2 3" key="1">
    <citation type="submission" date="2021-11" db="EMBL/GenBank/DDBJ databases">
        <title>Draft genome sequence of Paenibacillus profundus YoMME, a new Gram-positive bacteria with exoelectrogenic properties.</title>
        <authorList>
            <person name="Hubenova Y."/>
            <person name="Hubenova E."/>
            <person name="Manasiev Y."/>
            <person name="Peykov S."/>
            <person name="Mitov M."/>
        </authorList>
    </citation>
    <scope>NUCLEOTIDE SEQUENCE [LARGE SCALE GENOMIC DNA]</scope>
    <source>
        <strain evidence="2 3">YoMME</strain>
    </source>
</reference>
<evidence type="ECO:0000313" key="2">
    <source>
        <dbReference type="EMBL" id="MCE5171171.1"/>
    </source>
</evidence>
<dbReference type="RefSeq" id="WP_233697716.1">
    <property type="nucleotide sequence ID" value="NZ_JAJNBZ010000015.1"/>
</dbReference>
<organism evidence="2 3">
    <name type="scientific">Paenibacillus profundus</name>
    <dbReference type="NCBI Taxonomy" id="1173085"/>
    <lineage>
        <taxon>Bacteria</taxon>
        <taxon>Bacillati</taxon>
        <taxon>Bacillota</taxon>
        <taxon>Bacilli</taxon>
        <taxon>Bacillales</taxon>
        <taxon>Paenibacillaceae</taxon>
        <taxon>Paenibacillus</taxon>
    </lineage>
</organism>
<dbReference type="Pfam" id="PF01636">
    <property type="entry name" value="APH"/>
    <property type="match status" value="1"/>
</dbReference>
<gene>
    <name evidence="2" type="ORF">LQV63_17860</name>
</gene>
<keyword evidence="3" id="KW-1185">Reference proteome</keyword>
<proteinExistence type="predicted"/>
<dbReference type="SUPFAM" id="SSF56112">
    <property type="entry name" value="Protein kinase-like (PK-like)"/>
    <property type="match status" value="1"/>
</dbReference>
<dbReference type="InterPro" id="IPR011009">
    <property type="entry name" value="Kinase-like_dom_sf"/>
</dbReference>
<feature type="domain" description="Aminoglycoside phosphotransferase" evidence="1">
    <location>
        <begin position="66"/>
        <end position="249"/>
    </location>
</feature>
<dbReference type="Proteomes" id="UP001199916">
    <property type="component" value="Unassembled WGS sequence"/>
</dbReference>
<dbReference type="Gene3D" id="3.90.1200.10">
    <property type="match status" value="1"/>
</dbReference>
<sequence>MTLHIPDRWLERAGHFPLVEQSKHWESLRQWSLSGVYRVTLLSGATVIAKCSGGKMKGEPDLYNDVLAPLHIERPCIYAAFEDETGCYMMMEDVGTDTLESKPSADAFLQAARQLAVIHRTATSFMKDGALAEEAFHRHYKGEDMFLDDLAYVTSHPFFAGSQRQVLERLVLLFPEHLERLYSEYPVTFVHNDYFPKNIIVQEEGQGVRVIDWTNSYLSPHLGDLYGLSQEAAAYGASREQMLQAYAETSGLYGNAELTLDWLVRVGGVCWFIHTIRWILDYGRHVISGSEAWIGDMLLDLEELTNSMSR</sequence>